<dbReference type="InterPro" id="IPR038538">
    <property type="entry name" value="MTERF_sf"/>
</dbReference>
<keyword evidence="2" id="KW-0806">Transcription termination</keyword>
<keyword evidence="6" id="KW-1185">Reference proteome</keyword>
<dbReference type="GO" id="GO:0006353">
    <property type="term" value="P:DNA-templated transcription termination"/>
    <property type="evidence" value="ECO:0007669"/>
    <property type="project" value="UniProtKB-KW"/>
</dbReference>
<dbReference type="EMBL" id="JAYMYQ010000004">
    <property type="protein sequence ID" value="KAK7336633.1"/>
    <property type="molecule type" value="Genomic_DNA"/>
</dbReference>
<comment type="caution">
    <text evidence="5">The sequence shown here is derived from an EMBL/GenBank/DDBJ whole genome shotgun (WGS) entry which is preliminary data.</text>
</comment>
<keyword evidence="2" id="KW-0805">Transcription regulation</keyword>
<protein>
    <submittedName>
        <fullName evidence="5">Uncharacterized protein</fullName>
    </submittedName>
</protein>
<keyword evidence="3" id="KW-0809">Transit peptide</keyword>
<name>A0AAN9QMG8_CANGL</name>
<comment type="similarity">
    <text evidence="1">Belongs to the mTERF family.</text>
</comment>
<dbReference type="AlphaFoldDB" id="A0AAN9QMG8"/>
<evidence type="ECO:0000256" key="3">
    <source>
        <dbReference type="ARBA" id="ARBA00022946"/>
    </source>
</evidence>
<evidence type="ECO:0000313" key="6">
    <source>
        <dbReference type="Proteomes" id="UP001367508"/>
    </source>
</evidence>
<dbReference type="PANTHER" id="PTHR13068">
    <property type="entry name" value="CGI-12 PROTEIN-RELATED"/>
    <property type="match status" value="1"/>
</dbReference>
<dbReference type="GO" id="GO:0003676">
    <property type="term" value="F:nucleic acid binding"/>
    <property type="evidence" value="ECO:0007669"/>
    <property type="project" value="InterPro"/>
</dbReference>
<dbReference type="Gene3D" id="1.25.70.10">
    <property type="entry name" value="Transcription termination factor 3, mitochondrial"/>
    <property type="match status" value="1"/>
</dbReference>
<dbReference type="SMART" id="SM00733">
    <property type="entry name" value="Mterf"/>
    <property type="match status" value="5"/>
</dbReference>
<sequence>MFHIRKLNVGQNPFRLKPWQNPRFGSTKRGTESETKVPRKGSIKEAQAALLEYLHSTRNLQFLDADNMCKNSPLFLQDLLNKTQSQNTDTKRSISRYLRYHPINEFEPFFESAGLNPSEYAPLLPRNMIYLNDDALLMENYHALCNYGVLRTKMGRVFKLAPQVFRYPRGVLTSKLRAYEELGVASTTLVRVVASSPCILVGDANIQFVKAVEKLESVVAKNGDWGEGLLLNGGCCNWGLMLRILCLLSEVYDEEELSDLIIRHPCVVFEESGGTALSLIAFLFKFGLPVDQVSFMFLEFPKIRVSKFLFNLRRCFLFLREIEMEAPEIGRIFQSHSLVLGSSTMKKSISLLCNLNVGKERLCKIVQENPLEMMNWVLGKKIEPLPKIEPESRVFKKQFLQSLGYVENSKKMRKVIKLFRGKGAELQERFDFIVKAGLDNEDVRKMIRGSPRILNQTIDRINMKIEFLVKEGYPISTLVNFPSYLSYGSRRVKLRFSMYNWLKDHGAVEPGLALSTIIACSEKTFVQLYVIRHSSGLQVWQDLKAKFSSEIPIEDQICEQISCWHEIIMETNEYRFCQNHHLGLCCNPLTPATLPITFLVSAFLAKSVQVVFDMQKLDSRYQIS</sequence>
<dbReference type="FunFam" id="1.25.70.10:FF:000014">
    <property type="entry name" value="Transcription termination factor MTEF18, mitochondrial"/>
    <property type="match status" value="1"/>
</dbReference>
<gene>
    <name evidence="5" type="ORF">VNO77_17179</name>
</gene>
<proteinExistence type="inferred from homology"/>
<accession>A0AAN9QMG8</accession>
<evidence type="ECO:0000256" key="1">
    <source>
        <dbReference type="ARBA" id="ARBA00007692"/>
    </source>
</evidence>
<dbReference type="PANTHER" id="PTHR13068:SF38">
    <property type="entry name" value="TRANSCRIPTION TERMINATION FACTOR FAMILY PROTEIN"/>
    <property type="match status" value="1"/>
</dbReference>
<feature type="region of interest" description="Disordered" evidence="4">
    <location>
        <begin position="19"/>
        <end position="41"/>
    </location>
</feature>
<dbReference type="Proteomes" id="UP001367508">
    <property type="component" value="Unassembled WGS sequence"/>
</dbReference>
<organism evidence="5 6">
    <name type="scientific">Canavalia gladiata</name>
    <name type="common">Sword bean</name>
    <name type="synonym">Dolichos gladiatus</name>
    <dbReference type="NCBI Taxonomy" id="3824"/>
    <lineage>
        <taxon>Eukaryota</taxon>
        <taxon>Viridiplantae</taxon>
        <taxon>Streptophyta</taxon>
        <taxon>Embryophyta</taxon>
        <taxon>Tracheophyta</taxon>
        <taxon>Spermatophyta</taxon>
        <taxon>Magnoliopsida</taxon>
        <taxon>eudicotyledons</taxon>
        <taxon>Gunneridae</taxon>
        <taxon>Pentapetalae</taxon>
        <taxon>rosids</taxon>
        <taxon>fabids</taxon>
        <taxon>Fabales</taxon>
        <taxon>Fabaceae</taxon>
        <taxon>Papilionoideae</taxon>
        <taxon>50 kb inversion clade</taxon>
        <taxon>NPAAA clade</taxon>
        <taxon>indigoferoid/millettioid clade</taxon>
        <taxon>Phaseoleae</taxon>
        <taxon>Canavalia</taxon>
    </lineage>
</organism>
<dbReference type="InterPro" id="IPR003690">
    <property type="entry name" value="MTERF"/>
</dbReference>
<keyword evidence="2" id="KW-0804">Transcription</keyword>
<evidence type="ECO:0000313" key="5">
    <source>
        <dbReference type="EMBL" id="KAK7336633.1"/>
    </source>
</evidence>
<dbReference type="Pfam" id="PF02536">
    <property type="entry name" value="mTERF"/>
    <property type="match status" value="2"/>
</dbReference>
<evidence type="ECO:0000256" key="2">
    <source>
        <dbReference type="ARBA" id="ARBA00022472"/>
    </source>
</evidence>
<evidence type="ECO:0000256" key="4">
    <source>
        <dbReference type="SAM" id="MobiDB-lite"/>
    </source>
</evidence>
<reference evidence="5 6" key="1">
    <citation type="submission" date="2024-01" db="EMBL/GenBank/DDBJ databases">
        <title>The genomes of 5 underutilized Papilionoideae crops provide insights into root nodulation and disease resistanc.</title>
        <authorList>
            <person name="Jiang F."/>
        </authorList>
    </citation>
    <scope>NUCLEOTIDE SEQUENCE [LARGE SCALE GENOMIC DNA]</scope>
    <source>
        <strain evidence="5">LVBAO_FW01</strain>
        <tissue evidence="5">Leaves</tissue>
    </source>
</reference>